<dbReference type="EMBL" id="LAZR01054383">
    <property type="protein sequence ID" value="KKK78676.1"/>
    <property type="molecule type" value="Genomic_DNA"/>
</dbReference>
<proteinExistence type="predicted"/>
<reference evidence="1" key="1">
    <citation type="journal article" date="2015" name="Nature">
        <title>Complex archaea that bridge the gap between prokaryotes and eukaryotes.</title>
        <authorList>
            <person name="Spang A."/>
            <person name="Saw J.H."/>
            <person name="Jorgensen S.L."/>
            <person name="Zaremba-Niedzwiedzka K."/>
            <person name="Martijn J."/>
            <person name="Lind A.E."/>
            <person name="van Eijk R."/>
            <person name="Schleper C."/>
            <person name="Guy L."/>
            <person name="Ettema T.J."/>
        </authorList>
    </citation>
    <scope>NUCLEOTIDE SEQUENCE</scope>
</reference>
<evidence type="ECO:0000313" key="1">
    <source>
        <dbReference type="EMBL" id="KKK78676.1"/>
    </source>
</evidence>
<organism evidence="1">
    <name type="scientific">marine sediment metagenome</name>
    <dbReference type="NCBI Taxonomy" id="412755"/>
    <lineage>
        <taxon>unclassified sequences</taxon>
        <taxon>metagenomes</taxon>
        <taxon>ecological metagenomes</taxon>
    </lineage>
</organism>
<gene>
    <name evidence="1" type="ORF">LCGC14_2841170</name>
</gene>
<name>A0A0F9B295_9ZZZZ</name>
<comment type="caution">
    <text evidence="1">The sequence shown here is derived from an EMBL/GenBank/DDBJ whole genome shotgun (WGS) entry which is preliminary data.</text>
</comment>
<feature type="non-terminal residue" evidence="1">
    <location>
        <position position="110"/>
    </location>
</feature>
<accession>A0A0F9B295</accession>
<protein>
    <submittedName>
        <fullName evidence="1">Uncharacterized protein</fullName>
    </submittedName>
</protein>
<sequence length="110" mass="12565">MKSIVFIQYGDFKESAEHFDAGGDETYYAQKHSDEYITNLKVHFDNVTVICLSSVYHYQHLPSGVGVFGAAQLKKKELYSFLDSIQVTHIVCRTPNCSIIKYALKKNIRL</sequence>
<dbReference type="AlphaFoldDB" id="A0A0F9B295"/>